<accession>A0A326UEB6</accession>
<comment type="caution">
    <text evidence="1">The sequence shown here is derived from an EMBL/GenBank/DDBJ whole genome shotgun (WGS) entry which is preliminary data.</text>
</comment>
<name>A0A326UEB6_THEHA</name>
<keyword evidence="2" id="KW-1185">Reference proteome</keyword>
<evidence type="ECO:0000313" key="2">
    <source>
        <dbReference type="Proteomes" id="UP000248806"/>
    </source>
</evidence>
<dbReference type="EMBL" id="QKUF01000001">
    <property type="protein sequence ID" value="PZW36838.1"/>
    <property type="molecule type" value="Genomic_DNA"/>
</dbReference>
<gene>
    <name evidence="1" type="ORF">EI42_01024</name>
</gene>
<protein>
    <submittedName>
        <fullName evidence="1">Uncharacterized protein</fullName>
    </submittedName>
</protein>
<evidence type="ECO:0000313" key="1">
    <source>
        <dbReference type="EMBL" id="PZW36838.1"/>
    </source>
</evidence>
<dbReference type="RefSeq" id="WP_111319436.1">
    <property type="nucleotide sequence ID" value="NZ_BIFX01000001.1"/>
</dbReference>
<proteinExistence type="predicted"/>
<reference evidence="1 2" key="1">
    <citation type="submission" date="2018-06" db="EMBL/GenBank/DDBJ databases">
        <title>Genomic Encyclopedia of Archaeal and Bacterial Type Strains, Phase II (KMG-II): from individual species to whole genera.</title>
        <authorList>
            <person name="Goeker M."/>
        </authorList>
    </citation>
    <scope>NUCLEOTIDE SEQUENCE [LARGE SCALE GENOMIC DNA]</scope>
    <source>
        <strain evidence="1 2">ATCC BAA-1881</strain>
    </source>
</reference>
<dbReference type="AlphaFoldDB" id="A0A326UEB6"/>
<organism evidence="1 2">
    <name type="scientific">Thermosporothrix hazakensis</name>
    <dbReference type="NCBI Taxonomy" id="644383"/>
    <lineage>
        <taxon>Bacteria</taxon>
        <taxon>Bacillati</taxon>
        <taxon>Chloroflexota</taxon>
        <taxon>Ktedonobacteria</taxon>
        <taxon>Ktedonobacterales</taxon>
        <taxon>Thermosporotrichaceae</taxon>
        <taxon>Thermosporothrix</taxon>
    </lineage>
</organism>
<dbReference type="Proteomes" id="UP000248806">
    <property type="component" value="Unassembled WGS sequence"/>
</dbReference>
<sequence length="254" mass="29572">MAHVLQIGPAIKQYGRFHLHTGTFYKGDIVEKTNQYHVLFTDDITHCTANLGTIDIDKSNLAGLIQHLHDWLKEQRYRFASIQHMQQQTPDPTARAGLQSFLERQKQLYHHVEQALQEIEPDYHSNLPSIDLPPVTRHISPTVALRYGNFCLRAIHDYANGQHLPVTTYELSLYTPTTKTFLRIGEMPTSTSEREHVIQFVHAWLAHQQSFMNIIQKRLHESQSPEWLQQRKAMFATMEQQVEAVRAELEKLER</sequence>